<organism evidence="1 2">
    <name type="scientific">Crassostrea virginica</name>
    <name type="common">Eastern oyster</name>
    <dbReference type="NCBI Taxonomy" id="6565"/>
    <lineage>
        <taxon>Eukaryota</taxon>
        <taxon>Metazoa</taxon>
        <taxon>Spiralia</taxon>
        <taxon>Lophotrochozoa</taxon>
        <taxon>Mollusca</taxon>
        <taxon>Bivalvia</taxon>
        <taxon>Autobranchia</taxon>
        <taxon>Pteriomorphia</taxon>
        <taxon>Ostreida</taxon>
        <taxon>Ostreoidea</taxon>
        <taxon>Ostreidae</taxon>
        <taxon>Crassostrea</taxon>
    </lineage>
</organism>
<keyword evidence="1" id="KW-1185">Reference proteome</keyword>
<dbReference type="OrthoDB" id="6136258at2759"/>
<reference evidence="2" key="1">
    <citation type="submission" date="2025-08" db="UniProtKB">
        <authorList>
            <consortium name="RefSeq"/>
        </authorList>
    </citation>
    <scope>IDENTIFICATION</scope>
    <source>
        <tissue evidence="2">Whole sample</tissue>
    </source>
</reference>
<dbReference type="Gene3D" id="2.120.10.30">
    <property type="entry name" value="TolB, C-terminal domain"/>
    <property type="match status" value="1"/>
</dbReference>
<accession>A0A8B8DY58</accession>
<dbReference type="Proteomes" id="UP000694844">
    <property type="component" value="Chromosome 4"/>
</dbReference>
<dbReference type="InterPro" id="IPR011042">
    <property type="entry name" value="6-blade_b-propeller_TolB-like"/>
</dbReference>
<gene>
    <name evidence="2" type="primary">LOC111129751</name>
</gene>
<dbReference type="KEGG" id="cvn:111129751"/>
<name>A0A8B8DY58_CRAVI</name>
<dbReference type="AlphaFoldDB" id="A0A8B8DY58"/>
<dbReference type="SUPFAM" id="SSF101898">
    <property type="entry name" value="NHL repeat"/>
    <property type="match status" value="1"/>
</dbReference>
<sequence length="399" mass="44503">MGAIDDMTEKFSNELSELSAAIIQTVKRLEEKHLDELSKLSKESKSKLQQSVDSMEQRLQYLLYWKEVFMKNESIQGTVHAKRLLSCSRMKRICEDLQNLSFSKLEIDIQANLLENAQKLKNVTCLAELTSNKHLKPVKVIPERNYLATATIKTEGSLKITSASNIKGGDFLSNSKLLLADYGKKSLILCDADGVLTVLRKKELSGCPWSVCCIGKNEVLVTLPGEKKVLRLDSDSLGVKETVSLECNCYGIATSGNITVIGTRHSVVMFSGGLEERRCATLSSDLSCTDDVALDDEDHVIYSSHLDNTVRKQDKAGNVLFSYTHGKLIKPYGLDVNKNGEIFVGGHKSNNIHILSRSGELLRILERIKNPTWVKFQNDTNRLFVIESGNLKVFQFNAP</sequence>
<dbReference type="RefSeq" id="XP_022331926.1">
    <property type="nucleotide sequence ID" value="XM_022476218.1"/>
</dbReference>
<dbReference type="GeneID" id="111129751"/>
<evidence type="ECO:0000313" key="2">
    <source>
        <dbReference type="RefSeq" id="XP_022331926.1"/>
    </source>
</evidence>
<protein>
    <submittedName>
        <fullName evidence="2">Uncharacterized protein LOC111129751</fullName>
    </submittedName>
</protein>
<evidence type="ECO:0000313" key="1">
    <source>
        <dbReference type="Proteomes" id="UP000694844"/>
    </source>
</evidence>
<proteinExistence type="predicted"/>